<accession>A0A1C7P6G2</accession>
<comment type="caution">
    <text evidence="5">The sequence shown here is derived from an EMBL/GenBank/DDBJ whole genome shotgun (WGS) entry which is preliminary data.</text>
</comment>
<dbReference type="STRING" id="1612624.ADU59_01995"/>
<evidence type="ECO:0000313" key="6">
    <source>
        <dbReference type="Proteomes" id="UP000093111"/>
    </source>
</evidence>
<dbReference type="AlphaFoldDB" id="A0A1C7P6G2"/>
<dbReference type="InterPro" id="IPR058781">
    <property type="entry name" value="HH_AprE-like"/>
</dbReference>
<keyword evidence="1" id="KW-0732">Signal</keyword>
<dbReference type="Gene3D" id="3.30.1950.10">
    <property type="entry name" value="wza like domain"/>
    <property type="match status" value="1"/>
</dbReference>
<feature type="domain" description="AprE-like long alpha-helical hairpin" evidence="4">
    <location>
        <begin position="185"/>
        <end position="362"/>
    </location>
</feature>
<evidence type="ECO:0000259" key="4">
    <source>
        <dbReference type="Pfam" id="PF25994"/>
    </source>
</evidence>
<evidence type="ECO:0000313" key="5">
    <source>
        <dbReference type="EMBL" id="OBZ96556.1"/>
    </source>
</evidence>
<dbReference type="InterPro" id="IPR003715">
    <property type="entry name" value="Poly_export_N"/>
</dbReference>
<dbReference type="OrthoDB" id="9798876at2"/>
<dbReference type="PATRIC" id="fig|1612624.7.peg.414"/>
<dbReference type="EMBL" id="LGLV01000004">
    <property type="protein sequence ID" value="OBZ96556.1"/>
    <property type="molecule type" value="Genomic_DNA"/>
</dbReference>
<organism evidence="5 6">
    <name type="scientific">Pararhizobium polonicum</name>
    <dbReference type="NCBI Taxonomy" id="1612624"/>
    <lineage>
        <taxon>Bacteria</taxon>
        <taxon>Pseudomonadati</taxon>
        <taxon>Pseudomonadota</taxon>
        <taxon>Alphaproteobacteria</taxon>
        <taxon>Hyphomicrobiales</taxon>
        <taxon>Rhizobiaceae</taxon>
        <taxon>Rhizobium/Agrobacterium group</taxon>
        <taxon>Pararhizobium</taxon>
    </lineage>
</organism>
<evidence type="ECO:0000256" key="2">
    <source>
        <dbReference type="SAM" id="MobiDB-lite"/>
    </source>
</evidence>
<protein>
    <submittedName>
        <fullName evidence="5">Sugar ABC transporter substrate-binding protein</fullName>
    </submittedName>
</protein>
<dbReference type="Proteomes" id="UP000093111">
    <property type="component" value="Unassembled WGS sequence"/>
</dbReference>
<gene>
    <name evidence="5" type="ORF">ADU59_01995</name>
</gene>
<reference evidence="5 6" key="1">
    <citation type="journal article" date="2016" name="Syst. Appl. Microbiol.">
        <title>Pararhizobium polonicum sp. nov. isolated from tumors on stone fruit rootstocks.</title>
        <authorList>
            <person name="Pulawska J."/>
            <person name="Kuzmanovic N."/>
            <person name="Willems A."/>
            <person name="Pothier J.F."/>
        </authorList>
    </citation>
    <scope>NUCLEOTIDE SEQUENCE [LARGE SCALE GENOMIC DNA]</scope>
    <source>
        <strain evidence="5 6">F5.1</strain>
    </source>
</reference>
<feature type="region of interest" description="Disordered" evidence="2">
    <location>
        <begin position="397"/>
        <end position="424"/>
    </location>
</feature>
<dbReference type="InterPro" id="IPR049712">
    <property type="entry name" value="Poly_export"/>
</dbReference>
<proteinExistence type="predicted"/>
<keyword evidence="6" id="KW-1185">Reference proteome</keyword>
<dbReference type="GO" id="GO:0015159">
    <property type="term" value="F:polysaccharide transmembrane transporter activity"/>
    <property type="evidence" value="ECO:0007669"/>
    <property type="project" value="InterPro"/>
</dbReference>
<dbReference type="Pfam" id="PF25994">
    <property type="entry name" value="HH_AprE"/>
    <property type="match status" value="1"/>
</dbReference>
<dbReference type="Pfam" id="PF02563">
    <property type="entry name" value="Poly_export"/>
    <property type="match status" value="1"/>
</dbReference>
<sequence length="424" mass="45415">MKRSLYTGLPALGSKAWGAARLSALAIAISVSGIHAAFAADYTLGAMDKLRIRVAEWQTAEGSVRDWSAISGDYTVGASGGISLPFLGTVPASGKTTSEIADEVGLQLQKLFGLPDRPSASVELAQYRPIYLAGDVQTPGEYPFAPDMTVLKAVSLGGGLRRAENGQRFARDFINAQGDSSVQIAERNRLLVRRARLQAEIAEKTDIAVPAELKGVADAAGLLESEKALMVSRDKRLKLQLTALAELKALLQSEIDSLGKKSVTQNRQLALVMEDKERVDVLAEKGLALSARKLSTEQRVADLQAALLDIDTASLKAKQDVSKASQDETNLRNDWDAQLAQELQNTEAELDTLSLKLVTSRDLMTEALFQSADASRTPKAGVAAEISYSIIRQKDGKSTTIAADEGTPVQPGDVVKVEPTLNTQ</sequence>
<dbReference type="PANTHER" id="PTHR33619:SF3">
    <property type="entry name" value="POLYSACCHARIDE EXPORT PROTEIN GFCE-RELATED"/>
    <property type="match status" value="1"/>
</dbReference>
<evidence type="ECO:0000259" key="3">
    <source>
        <dbReference type="Pfam" id="PF02563"/>
    </source>
</evidence>
<evidence type="ECO:0000256" key="1">
    <source>
        <dbReference type="ARBA" id="ARBA00022729"/>
    </source>
</evidence>
<name>A0A1C7P6G2_9HYPH</name>
<dbReference type="PANTHER" id="PTHR33619">
    <property type="entry name" value="POLYSACCHARIDE EXPORT PROTEIN GFCE-RELATED"/>
    <property type="match status" value="1"/>
</dbReference>
<dbReference type="RefSeq" id="WP_068951174.1">
    <property type="nucleotide sequence ID" value="NZ_LGLV01000004.1"/>
</dbReference>
<feature type="domain" description="Polysaccharide export protein N-terminal" evidence="3">
    <location>
        <begin position="39"/>
        <end position="124"/>
    </location>
</feature>